<evidence type="ECO:0000313" key="3">
    <source>
        <dbReference type="Proteomes" id="UP000663791"/>
    </source>
</evidence>
<dbReference type="AlphaFoldDB" id="A0A939BXE3"/>
<dbReference type="PROSITE" id="PS51819">
    <property type="entry name" value="VOC"/>
    <property type="match status" value="1"/>
</dbReference>
<feature type="domain" description="VOC" evidence="1">
    <location>
        <begin position="5"/>
        <end position="136"/>
    </location>
</feature>
<proteinExistence type="predicted"/>
<sequence length="136" mass="14396">MSDPAAQSITVSLPIADRPASSAFYRTFLGQDPSGEPQDDGEPEPLQFVLNDGTRLMLIPTGGFAWVVGDDHPVAGPGQVEVLLSRAAASEEEVRSWCLLALSGGGRIVAEPNRQPWGYTAVVADPDGHLWQLATG</sequence>
<dbReference type="Gene3D" id="3.10.180.10">
    <property type="entry name" value="2,3-Dihydroxybiphenyl 1,2-Dioxygenase, domain 1"/>
    <property type="match status" value="1"/>
</dbReference>
<name>A0A939BXE3_9ACTN</name>
<organism evidence="2 3">
    <name type="scientific">Nocardioides faecalis</name>
    <dbReference type="NCBI Taxonomy" id="2803858"/>
    <lineage>
        <taxon>Bacteria</taxon>
        <taxon>Bacillati</taxon>
        <taxon>Actinomycetota</taxon>
        <taxon>Actinomycetes</taxon>
        <taxon>Propionibacteriales</taxon>
        <taxon>Nocardioidaceae</taxon>
        <taxon>Nocardioides</taxon>
    </lineage>
</organism>
<dbReference type="RefSeq" id="WP_205292951.1">
    <property type="nucleotide sequence ID" value="NZ_CP074406.1"/>
</dbReference>
<keyword evidence="3" id="KW-1185">Reference proteome</keyword>
<dbReference type="InterPro" id="IPR037523">
    <property type="entry name" value="VOC_core"/>
</dbReference>
<evidence type="ECO:0000313" key="2">
    <source>
        <dbReference type="EMBL" id="MBM9461637.1"/>
    </source>
</evidence>
<protein>
    <submittedName>
        <fullName evidence="2">VOC family protein</fullName>
    </submittedName>
</protein>
<evidence type="ECO:0000259" key="1">
    <source>
        <dbReference type="PROSITE" id="PS51819"/>
    </source>
</evidence>
<gene>
    <name evidence="2" type="ORF">JK386_17185</name>
</gene>
<dbReference type="Pfam" id="PF00903">
    <property type="entry name" value="Glyoxalase"/>
    <property type="match status" value="1"/>
</dbReference>
<dbReference type="PANTHER" id="PTHR36503">
    <property type="entry name" value="BLR2520 PROTEIN"/>
    <property type="match status" value="1"/>
</dbReference>
<comment type="caution">
    <text evidence="2">The sequence shown here is derived from an EMBL/GenBank/DDBJ whole genome shotgun (WGS) entry which is preliminary data.</text>
</comment>
<dbReference type="Proteomes" id="UP000663791">
    <property type="component" value="Unassembled WGS sequence"/>
</dbReference>
<dbReference type="EMBL" id="JAERTX010000020">
    <property type="protein sequence ID" value="MBM9461637.1"/>
    <property type="molecule type" value="Genomic_DNA"/>
</dbReference>
<dbReference type="InterPro" id="IPR004360">
    <property type="entry name" value="Glyas_Fos-R_dOase_dom"/>
</dbReference>
<reference evidence="2" key="1">
    <citation type="submission" date="2021-01" db="EMBL/GenBank/DDBJ databases">
        <title>Novel species in genus Nocardioides.</title>
        <authorList>
            <person name="Zhang G."/>
        </authorList>
    </citation>
    <scope>NUCLEOTIDE SEQUENCE</scope>
    <source>
        <strain evidence="2">Zg-536</strain>
    </source>
</reference>
<dbReference type="SUPFAM" id="SSF54593">
    <property type="entry name" value="Glyoxalase/Bleomycin resistance protein/Dihydroxybiphenyl dioxygenase"/>
    <property type="match status" value="1"/>
</dbReference>
<dbReference type="InterPro" id="IPR029068">
    <property type="entry name" value="Glyas_Bleomycin-R_OHBP_Dase"/>
</dbReference>
<dbReference type="PANTHER" id="PTHR36503:SF2">
    <property type="entry name" value="BLR2408 PROTEIN"/>
    <property type="match status" value="1"/>
</dbReference>
<accession>A0A939BXE3</accession>